<sequence length="81" mass="9160">MPYNANAGDIEDFFKPLTCLDIRLGYNDDRRPSGDAYVIFPTMAEARDALSRNKKCIGTRLALDNNLLFQSSGFIHICFIQ</sequence>
<dbReference type="CDD" id="cd12254">
    <property type="entry name" value="RRM_hnRNPH_ESRPs_RBM12_like"/>
    <property type="match status" value="1"/>
</dbReference>
<dbReference type="EMBL" id="UYRR01028496">
    <property type="protein sequence ID" value="VDK39041.1"/>
    <property type="molecule type" value="Genomic_DNA"/>
</dbReference>
<dbReference type="InterPro" id="IPR050666">
    <property type="entry name" value="ESRP"/>
</dbReference>
<dbReference type="InterPro" id="IPR035979">
    <property type="entry name" value="RBD_domain_sf"/>
</dbReference>
<name>A0A3P6R596_ANISI</name>
<dbReference type="GO" id="GO:0003723">
    <property type="term" value="F:RNA binding"/>
    <property type="evidence" value="ECO:0007669"/>
    <property type="project" value="UniProtKB-KW"/>
</dbReference>
<dbReference type="Proteomes" id="UP000267096">
    <property type="component" value="Unassembled WGS sequence"/>
</dbReference>
<dbReference type="PANTHER" id="PTHR13976">
    <property type="entry name" value="HETEROGENEOUS NUCLEAR RIBONUCLEOPROTEIN-RELATED"/>
    <property type="match status" value="1"/>
</dbReference>
<keyword evidence="2" id="KW-0694">RNA-binding</keyword>
<protein>
    <recommendedName>
        <fullName evidence="5">RRM domain-containing protein</fullName>
    </recommendedName>
</protein>
<proteinExistence type="predicted"/>
<dbReference type="AlphaFoldDB" id="A0A3P6R596"/>
<evidence type="ECO:0000256" key="1">
    <source>
        <dbReference type="ARBA" id="ARBA00022737"/>
    </source>
</evidence>
<dbReference type="SUPFAM" id="SSF54928">
    <property type="entry name" value="RNA-binding domain, RBD"/>
    <property type="match status" value="1"/>
</dbReference>
<accession>A0A3P6R596</accession>
<evidence type="ECO:0000313" key="3">
    <source>
        <dbReference type="EMBL" id="VDK39041.1"/>
    </source>
</evidence>
<reference evidence="3 4" key="1">
    <citation type="submission" date="2018-11" db="EMBL/GenBank/DDBJ databases">
        <authorList>
            <consortium name="Pathogen Informatics"/>
        </authorList>
    </citation>
    <scope>NUCLEOTIDE SEQUENCE [LARGE SCALE GENOMIC DNA]</scope>
</reference>
<organism evidence="3 4">
    <name type="scientific">Anisakis simplex</name>
    <name type="common">Herring worm</name>
    <dbReference type="NCBI Taxonomy" id="6269"/>
    <lineage>
        <taxon>Eukaryota</taxon>
        <taxon>Metazoa</taxon>
        <taxon>Ecdysozoa</taxon>
        <taxon>Nematoda</taxon>
        <taxon>Chromadorea</taxon>
        <taxon>Rhabditida</taxon>
        <taxon>Spirurina</taxon>
        <taxon>Ascaridomorpha</taxon>
        <taxon>Ascaridoidea</taxon>
        <taxon>Anisakidae</taxon>
        <taxon>Anisakis</taxon>
        <taxon>Anisakis simplex complex</taxon>
    </lineage>
</organism>
<keyword evidence="4" id="KW-1185">Reference proteome</keyword>
<dbReference type="InterPro" id="IPR012677">
    <property type="entry name" value="Nucleotide-bd_a/b_plait_sf"/>
</dbReference>
<evidence type="ECO:0000256" key="2">
    <source>
        <dbReference type="ARBA" id="ARBA00022884"/>
    </source>
</evidence>
<dbReference type="OrthoDB" id="431068at2759"/>
<evidence type="ECO:0000313" key="4">
    <source>
        <dbReference type="Proteomes" id="UP000267096"/>
    </source>
</evidence>
<evidence type="ECO:0008006" key="5">
    <source>
        <dbReference type="Google" id="ProtNLM"/>
    </source>
</evidence>
<dbReference type="Gene3D" id="3.30.70.330">
    <property type="match status" value="1"/>
</dbReference>
<keyword evidence="1" id="KW-0677">Repeat</keyword>
<gene>
    <name evidence="3" type="ORF">ASIM_LOCUS9387</name>
</gene>